<evidence type="ECO:0000313" key="14">
    <source>
        <dbReference type="Proteomes" id="UP000178606"/>
    </source>
</evidence>
<accession>A0A1F6CUH4</accession>
<evidence type="ECO:0000256" key="6">
    <source>
        <dbReference type="ARBA" id="ARBA00022840"/>
    </source>
</evidence>
<sequence length="480" mass="53466">MARVMDDVGAIQWSISGLFISLFSNITTLVVGAVILVSINLSMAMVAFCTLPFYIVTYRFFLSRVRAVNKFIRERNSEIYGIIGENLNGVRVVKSFARERYETLRFYHKIAQFLRLQRTNAVQNTLLSTLCGLISGVGTTVLTYLGIVAMRDGTMTLGNYLYFNGSVGFLFGPIVSLSDMNINIQYVMTALTRVFEVLDEKVKIEEAENAVDMQEMYGEVIFRHVSLQYEEAPGYALRDLNFAVMPGSLVCIVGQSGAGKSSLVNLLLRLYDPTEGRITVDGEDIRDIGLKSLRRHIRMVPQEAMLFSGTLASNIRYGHPEATPSEVIQASQKAELHDFIMSLPAKYETEIGEGGVSLSGGQKQRLSMAMTLITNPSVLILDDSTSALDAKTEGRIQRTVGRIAKDRTAFVITQKVAMCRKADLLLVLKGGRLVEQGTYDKLVRQQGVFYDMFRTQIEAMEQEAPEVEKEKEEVEEAVVA</sequence>
<evidence type="ECO:0000256" key="9">
    <source>
        <dbReference type="SAM" id="Coils"/>
    </source>
</evidence>
<dbReference type="PROSITE" id="PS50893">
    <property type="entry name" value="ABC_TRANSPORTER_2"/>
    <property type="match status" value="1"/>
</dbReference>
<keyword evidence="3" id="KW-1003">Cell membrane</keyword>
<dbReference type="GO" id="GO:0005524">
    <property type="term" value="F:ATP binding"/>
    <property type="evidence" value="ECO:0007669"/>
    <property type="project" value="UniProtKB-KW"/>
</dbReference>
<evidence type="ECO:0000256" key="5">
    <source>
        <dbReference type="ARBA" id="ARBA00022741"/>
    </source>
</evidence>
<evidence type="ECO:0000256" key="7">
    <source>
        <dbReference type="ARBA" id="ARBA00022989"/>
    </source>
</evidence>
<keyword evidence="6" id="KW-0067">ATP-binding</keyword>
<feature type="domain" description="ABC transmembrane type-1" evidence="12">
    <location>
        <begin position="1"/>
        <end position="185"/>
    </location>
</feature>
<evidence type="ECO:0000256" key="3">
    <source>
        <dbReference type="ARBA" id="ARBA00022475"/>
    </source>
</evidence>
<feature type="transmembrane region" description="Helical" evidence="10">
    <location>
        <begin position="43"/>
        <end position="62"/>
    </location>
</feature>
<dbReference type="InterPro" id="IPR003593">
    <property type="entry name" value="AAA+_ATPase"/>
</dbReference>
<dbReference type="GO" id="GO:0016887">
    <property type="term" value="F:ATP hydrolysis activity"/>
    <property type="evidence" value="ECO:0007669"/>
    <property type="project" value="InterPro"/>
</dbReference>
<dbReference type="SUPFAM" id="SSF52540">
    <property type="entry name" value="P-loop containing nucleoside triphosphate hydrolases"/>
    <property type="match status" value="1"/>
</dbReference>
<dbReference type="Proteomes" id="UP000178606">
    <property type="component" value="Unassembled WGS sequence"/>
</dbReference>
<dbReference type="EMBL" id="MFKF01000135">
    <property type="protein sequence ID" value="OGG52767.1"/>
    <property type="molecule type" value="Genomic_DNA"/>
</dbReference>
<evidence type="ECO:0000256" key="1">
    <source>
        <dbReference type="ARBA" id="ARBA00004651"/>
    </source>
</evidence>
<dbReference type="Gene3D" id="3.40.50.300">
    <property type="entry name" value="P-loop containing nucleotide triphosphate hydrolases"/>
    <property type="match status" value="1"/>
</dbReference>
<dbReference type="FunFam" id="3.40.50.300:FF:000221">
    <property type="entry name" value="Multidrug ABC transporter ATP-binding protein"/>
    <property type="match status" value="1"/>
</dbReference>
<evidence type="ECO:0000256" key="8">
    <source>
        <dbReference type="ARBA" id="ARBA00023136"/>
    </source>
</evidence>
<dbReference type="Gene3D" id="1.20.1560.10">
    <property type="entry name" value="ABC transporter type 1, transmembrane domain"/>
    <property type="match status" value="1"/>
</dbReference>
<dbReference type="GO" id="GO:0005886">
    <property type="term" value="C:plasma membrane"/>
    <property type="evidence" value="ECO:0007669"/>
    <property type="project" value="UniProtKB-SubCell"/>
</dbReference>
<dbReference type="InterPro" id="IPR027417">
    <property type="entry name" value="P-loop_NTPase"/>
</dbReference>
<keyword evidence="2" id="KW-0813">Transport</keyword>
<dbReference type="InterPro" id="IPR017871">
    <property type="entry name" value="ABC_transporter-like_CS"/>
</dbReference>
<feature type="domain" description="ABC transporter" evidence="11">
    <location>
        <begin position="222"/>
        <end position="455"/>
    </location>
</feature>
<dbReference type="PROSITE" id="PS50929">
    <property type="entry name" value="ABC_TM1F"/>
    <property type="match status" value="1"/>
</dbReference>
<keyword evidence="9" id="KW-0175">Coiled coil</keyword>
<evidence type="ECO:0000256" key="10">
    <source>
        <dbReference type="SAM" id="Phobius"/>
    </source>
</evidence>
<keyword evidence="4 10" id="KW-0812">Transmembrane</keyword>
<comment type="subcellular location">
    <subcellularLocation>
        <location evidence="1">Cell membrane</location>
        <topology evidence="1">Multi-pass membrane protein</topology>
    </subcellularLocation>
</comment>
<keyword evidence="7 10" id="KW-1133">Transmembrane helix</keyword>
<evidence type="ECO:0000313" key="13">
    <source>
        <dbReference type="EMBL" id="OGG52767.1"/>
    </source>
</evidence>
<reference evidence="13 14" key="1">
    <citation type="journal article" date="2016" name="Nat. Commun.">
        <title>Thousands of microbial genomes shed light on interconnected biogeochemical processes in an aquifer system.</title>
        <authorList>
            <person name="Anantharaman K."/>
            <person name="Brown C.T."/>
            <person name="Hug L.A."/>
            <person name="Sharon I."/>
            <person name="Castelle C.J."/>
            <person name="Probst A.J."/>
            <person name="Thomas B.C."/>
            <person name="Singh A."/>
            <person name="Wilkins M.J."/>
            <person name="Karaoz U."/>
            <person name="Brodie E.L."/>
            <person name="Williams K.H."/>
            <person name="Hubbard S.S."/>
            <person name="Banfield J.F."/>
        </authorList>
    </citation>
    <scope>NUCLEOTIDE SEQUENCE [LARGE SCALE GENOMIC DNA]</scope>
    <source>
        <strain evidence="14">RIFCSPLOWO2_12_FULL_64_10</strain>
    </source>
</reference>
<gene>
    <name evidence="13" type="ORF">A3F84_10080</name>
</gene>
<dbReference type="AlphaFoldDB" id="A0A1F6CUH4"/>
<comment type="caution">
    <text evidence="13">The sequence shown here is derived from an EMBL/GenBank/DDBJ whole genome shotgun (WGS) entry which is preliminary data.</text>
</comment>
<feature type="transmembrane region" description="Helical" evidence="10">
    <location>
        <begin position="12"/>
        <end position="37"/>
    </location>
</feature>
<evidence type="ECO:0000259" key="11">
    <source>
        <dbReference type="PROSITE" id="PS50893"/>
    </source>
</evidence>
<dbReference type="CDD" id="cd07346">
    <property type="entry name" value="ABC_6TM_exporters"/>
    <property type="match status" value="1"/>
</dbReference>
<dbReference type="PROSITE" id="PS00211">
    <property type="entry name" value="ABC_TRANSPORTER_1"/>
    <property type="match status" value="1"/>
</dbReference>
<evidence type="ECO:0008006" key="15">
    <source>
        <dbReference type="Google" id="ProtNLM"/>
    </source>
</evidence>
<name>A0A1F6CUH4_HANXR</name>
<dbReference type="Pfam" id="PF00664">
    <property type="entry name" value="ABC_membrane"/>
    <property type="match status" value="1"/>
</dbReference>
<dbReference type="InterPro" id="IPR039421">
    <property type="entry name" value="Type_1_exporter"/>
</dbReference>
<dbReference type="GO" id="GO:0015421">
    <property type="term" value="F:ABC-type oligopeptide transporter activity"/>
    <property type="evidence" value="ECO:0007669"/>
    <property type="project" value="TreeGrafter"/>
</dbReference>
<feature type="coiled-coil region" evidence="9">
    <location>
        <begin position="450"/>
        <end position="477"/>
    </location>
</feature>
<evidence type="ECO:0000256" key="4">
    <source>
        <dbReference type="ARBA" id="ARBA00022692"/>
    </source>
</evidence>
<dbReference type="PANTHER" id="PTHR43394:SF1">
    <property type="entry name" value="ATP-BINDING CASSETTE SUB-FAMILY B MEMBER 10, MITOCHONDRIAL"/>
    <property type="match status" value="1"/>
</dbReference>
<dbReference type="InterPro" id="IPR011527">
    <property type="entry name" value="ABC1_TM_dom"/>
</dbReference>
<proteinExistence type="predicted"/>
<organism evidence="13 14">
    <name type="scientific">Handelsmanbacteria sp. (strain RIFCSPLOWO2_12_FULL_64_10)</name>
    <dbReference type="NCBI Taxonomy" id="1817868"/>
    <lineage>
        <taxon>Bacteria</taxon>
        <taxon>Candidatus Handelsmaniibacteriota</taxon>
    </lineage>
</organism>
<evidence type="ECO:0000259" key="12">
    <source>
        <dbReference type="PROSITE" id="PS50929"/>
    </source>
</evidence>
<dbReference type="PANTHER" id="PTHR43394">
    <property type="entry name" value="ATP-DEPENDENT PERMEASE MDL1, MITOCHONDRIAL"/>
    <property type="match status" value="1"/>
</dbReference>
<dbReference type="SUPFAM" id="SSF90123">
    <property type="entry name" value="ABC transporter transmembrane region"/>
    <property type="match status" value="1"/>
</dbReference>
<keyword evidence="5" id="KW-0547">Nucleotide-binding</keyword>
<feature type="transmembrane region" description="Helical" evidence="10">
    <location>
        <begin position="125"/>
        <end position="148"/>
    </location>
</feature>
<dbReference type="InterPro" id="IPR036640">
    <property type="entry name" value="ABC1_TM_sf"/>
</dbReference>
<dbReference type="SMART" id="SM00382">
    <property type="entry name" value="AAA"/>
    <property type="match status" value="1"/>
</dbReference>
<dbReference type="Pfam" id="PF00005">
    <property type="entry name" value="ABC_tran"/>
    <property type="match status" value="1"/>
</dbReference>
<keyword evidence="8 10" id="KW-0472">Membrane</keyword>
<protein>
    <recommendedName>
        <fullName evidence="15">ABC transporter ATP-binding protein</fullName>
    </recommendedName>
</protein>
<dbReference type="InterPro" id="IPR003439">
    <property type="entry name" value="ABC_transporter-like_ATP-bd"/>
</dbReference>
<evidence type="ECO:0000256" key="2">
    <source>
        <dbReference type="ARBA" id="ARBA00022448"/>
    </source>
</evidence>